<sequence>MAEENDVSVSTEEKADKSENETTGGDKSENEKAGEDKNEVENDAVSSETVKETEEAPKNGDLQLLEKQIIRQVEYYFGDINLPRDRFLQEQIKLDDGWVPLTVMLNFQRLSNLTKDTTMIANALEKSSLIEISDDRAKIRRSPDQPLPVWNEERRKELMTRTLYLKGFPVQDTTLDKLLDFFAQHSTVENVQMRSYKDKATNKFVFKGSVFATFPTKEKAEEFLGKEIKYEGNDLIKKWQSVYVEEKKKEREEAKAKRRGGAQNEADKKALPKGAILHLKGLTSDISREQISEKLSEYEADIAYISYDKGDEEGWIRLQGENSTKAVLEKIGETTLEIGNVKIEVRALEGEEEEQFLKKTMEDIQKRRFHYNQNKRGRRGGGRGGFRGDRKRKQASAESTDEPPSKVPAKTE</sequence>
<feature type="region of interest" description="Disordered" evidence="5">
    <location>
        <begin position="362"/>
        <end position="412"/>
    </location>
</feature>
<dbReference type="GO" id="GO:0005634">
    <property type="term" value="C:nucleus"/>
    <property type="evidence" value="ECO:0007669"/>
    <property type="project" value="UniProtKB-SubCell"/>
</dbReference>
<feature type="compositionally biased region" description="Basic and acidic residues" evidence="5">
    <location>
        <begin position="11"/>
        <end position="40"/>
    </location>
</feature>
<feature type="domain" description="XRRM" evidence="8">
    <location>
        <begin position="270"/>
        <end position="390"/>
    </location>
</feature>
<comment type="subcellular location">
    <subcellularLocation>
        <location evidence="1">Nucleus</location>
    </subcellularLocation>
</comment>
<evidence type="ECO:0000256" key="2">
    <source>
        <dbReference type="ARBA" id="ARBA00022884"/>
    </source>
</evidence>
<evidence type="ECO:0000256" key="3">
    <source>
        <dbReference type="ARBA" id="ARBA00023242"/>
    </source>
</evidence>
<dbReference type="GO" id="GO:0005829">
    <property type="term" value="C:cytosol"/>
    <property type="evidence" value="ECO:0007669"/>
    <property type="project" value="TreeGrafter"/>
</dbReference>
<feature type="compositionally biased region" description="Basic and acidic residues" evidence="5">
    <location>
        <begin position="49"/>
        <end position="58"/>
    </location>
</feature>
<dbReference type="CDD" id="cd12291">
    <property type="entry name" value="RRM1_La"/>
    <property type="match status" value="1"/>
</dbReference>
<dbReference type="SMART" id="SM00360">
    <property type="entry name" value="RRM"/>
    <property type="match status" value="2"/>
</dbReference>
<dbReference type="GO" id="GO:0045727">
    <property type="term" value="P:positive regulation of translation"/>
    <property type="evidence" value="ECO:0007669"/>
    <property type="project" value="TreeGrafter"/>
</dbReference>
<evidence type="ECO:0000259" key="7">
    <source>
        <dbReference type="PROSITE" id="PS50961"/>
    </source>
</evidence>
<dbReference type="PROSITE" id="PS50102">
    <property type="entry name" value="RRM"/>
    <property type="match status" value="1"/>
</dbReference>
<dbReference type="EMBL" id="MG917091">
    <property type="protein sequence ID" value="AVK51577.1"/>
    <property type="molecule type" value="mRNA"/>
</dbReference>
<dbReference type="InterPro" id="IPR036388">
    <property type="entry name" value="WH-like_DNA-bd_sf"/>
</dbReference>
<name>A0A2P1CZU6_LOCMI</name>
<dbReference type="InterPro" id="IPR014886">
    <property type="entry name" value="La_xRRM"/>
</dbReference>
<dbReference type="GO" id="GO:0008033">
    <property type="term" value="P:tRNA processing"/>
    <property type="evidence" value="ECO:0007669"/>
    <property type="project" value="TreeGrafter"/>
</dbReference>
<dbReference type="AlphaFoldDB" id="A0A2P1CZU6"/>
<evidence type="ECO:0000259" key="6">
    <source>
        <dbReference type="PROSITE" id="PS50102"/>
    </source>
</evidence>
<dbReference type="InterPro" id="IPR000504">
    <property type="entry name" value="RRM_dom"/>
</dbReference>
<dbReference type="Gene3D" id="1.10.10.10">
    <property type="entry name" value="Winged helix-like DNA-binding domain superfamily/Winged helix DNA-binding domain"/>
    <property type="match status" value="1"/>
</dbReference>
<evidence type="ECO:0000256" key="5">
    <source>
        <dbReference type="SAM" id="MobiDB-lite"/>
    </source>
</evidence>
<dbReference type="PROSITE" id="PS51939">
    <property type="entry name" value="XRRM"/>
    <property type="match status" value="1"/>
</dbReference>
<dbReference type="CDD" id="cd08028">
    <property type="entry name" value="LARP_3"/>
    <property type="match status" value="1"/>
</dbReference>
<evidence type="ECO:0000313" key="9">
    <source>
        <dbReference type="EMBL" id="AVK51577.1"/>
    </source>
</evidence>
<dbReference type="GO" id="GO:1990904">
    <property type="term" value="C:ribonucleoprotein complex"/>
    <property type="evidence" value="ECO:0007669"/>
    <property type="project" value="UniProtKB-UniRule"/>
</dbReference>
<dbReference type="InterPro" id="IPR012677">
    <property type="entry name" value="Nucleotide-bd_a/b_plait_sf"/>
</dbReference>
<dbReference type="SUPFAM" id="SSF54928">
    <property type="entry name" value="RNA-binding domain, RBD"/>
    <property type="match status" value="2"/>
</dbReference>
<dbReference type="SMART" id="SM00715">
    <property type="entry name" value="LA"/>
    <property type="match status" value="1"/>
</dbReference>
<protein>
    <submittedName>
        <fullName evidence="9">La protein</fullName>
    </submittedName>
</protein>
<feature type="domain" description="RRM" evidence="6">
    <location>
        <begin position="161"/>
        <end position="249"/>
    </location>
</feature>
<dbReference type="PANTHER" id="PTHR22792">
    <property type="entry name" value="LUPUS LA PROTEIN-RELATED"/>
    <property type="match status" value="1"/>
</dbReference>
<dbReference type="PANTHER" id="PTHR22792:SF166">
    <property type="entry name" value="LUPUS LA PROTEIN HOMOLOG"/>
    <property type="match status" value="1"/>
</dbReference>
<dbReference type="InterPro" id="IPR045180">
    <property type="entry name" value="La_dom_prot"/>
</dbReference>
<reference evidence="9" key="1">
    <citation type="submission" date="2018-02" db="EMBL/GenBank/DDBJ databases">
        <title>Dop1 enhances conspecific olfactory attraction by inhibiting miR-9a maturation in locusts.</title>
        <authorList>
            <person name="Guo X."/>
        </authorList>
    </citation>
    <scope>NUCLEOTIDE SEQUENCE</scope>
</reference>
<keyword evidence="2 4" id="KW-0694">RNA-binding</keyword>
<feature type="region of interest" description="Disordered" evidence="5">
    <location>
        <begin position="1"/>
        <end position="59"/>
    </location>
</feature>
<keyword evidence="3" id="KW-0539">Nucleus</keyword>
<proteinExistence type="evidence at transcript level"/>
<dbReference type="Pfam" id="PF08777">
    <property type="entry name" value="RRM_3"/>
    <property type="match status" value="1"/>
</dbReference>
<dbReference type="Pfam" id="PF05383">
    <property type="entry name" value="La"/>
    <property type="match status" value="1"/>
</dbReference>
<evidence type="ECO:0000256" key="4">
    <source>
        <dbReference type="PROSITE-ProRule" id="PRU00332"/>
    </source>
</evidence>
<dbReference type="InterPro" id="IPR006630">
    <property type="entry name" value="La_HTH"/>
</dbReference>
<dbReference type="GO" id="GO:0003729">
    <property type="term" value="F:mRNA binding"/>
    <property type="evidence" value="ECO:0007669"/>
    <property type="project" value="TreeGrafter"/>
</dbReference>
<dbReference type="InterPro" id="IPR002344">
    <property type="entry name" value="Lupus_La"/>
</dbReference>
<evidence type="ECO:0000256" key="1">
    <source>
        <dbReference type="ARBA" id="ARBA00004123"/>
    </source>
</evidence>
<feature type="compositionally biased region" description="Basic residues" evidence="5">
    <location>
        <begin position="367"/>
        <end position="381"/>
    </location>
</feature>
<accession>A0A2P1CZU6</accession>
<organism evidence="9">
    <name type="scientific">Locusta migratoria migratoria</name>
    <name type="common">Asiatic migratory locust</name>
    <dbReference type="NCBI Taxonomy" id="238695"/>
    <lineage>
        <taxon>Eukaryota</taxon>
        <taxon>Metazoa</taxon>
        <taxon>Ecdysozoa</taxon>
        <taxon>Arthropoda</taxon>
        <taxon>Hexapoda</taxon>
        <taxon>Insecta</taxon>
        <taxon>Pterygota</taxon>
        <taxon>Neoptera</taxon>
        <taxon>Polyneoptera</taxon>
        <taxon>Orthoptera</taxon>
        <taxon>Caelifera</taxon>
        <taxon>Acrididea</taxon>
        <taxon>Acridomorpha</taxon>
        <taxon>Acridoidea</taxon>
        <taxon>Acrididae</taxon>
        <taxon>Oedipodinae</taxon>
        <taxon>Locusta</taxon>
    </lineage>
</organism>
<dbReference type="InterPro" id="IPR035979">
    <property type="entry name" value="RBD_domain_sf"/>
</dbReference>
<dbReference type="PRINTS" id="PR00302">
    <property type="entry name" value="LUPUSLA"/>
</dbReference>
<dbReference type="SUPFAM" id="SSF46785">
    <property type="entry name" value="Winged helix' DNA-binding domain"/>
    <property type="match status" value="1"/>
</dbReference>
<dbReference type="InterPro" id="IPR036390">
    <property type="entry name" value="WH_DNA-bd_sf"/>
</dbReference>
<dbReference type="GO" id="GO:0010494">
    <property type="term" value="C:cytoplasmic stress granule"/>
    <property type="evidence" value="ECO:0007669"/>
    <property type="project" value="TreeGrafter"/>
</dbReference>
<dbReference type="PROSITE" id="PS50961">
    <property type="entry name" value="HTH_LA"/>
    <property type="match status" value="1"/>
</dbReference>
<evidence type="ECO:0000259" key="8">
    <source>
        <dbReference type="PROSITE" id="PS51939"/>
    </source>
</evidence>
<feature type="domain" description="HTH La-type RNA-binding" evidence="7">
    <location>
        <begin position="59"/>
        <end position="149"/>
    </location>
</feature>
<dbReference type="Gene3D" id="3.30.70.330">
    <property type="match status" value="2"/>
</dbReference>